<evidence type="ECO:0000313" key="3">
    <source>
        <dbReference type="Proteomes" id="UP000772434"/>
    </source>
</evidence>
<sequence length="275" mass="29321">MAGDSPYQFICPSTSSLQTLVDDNDPRIIYSDGWVKGGEAQFECNGTTHAHAAGSANITATLKFSGVGIQVFGTITAAAPPSDGSPSSIYKVDDLPASTFSYSTHGGDYYRFQLYASPLLKAGNHTLLITFIGDNQSRGTWLDYILYFPSTNELTSISSEAPTPSASIAPEPYANSSTNITHSSCPNVGVITSGVLGGVLGIFLVTFFASIILRRKPKNAFQTTTPLAYEFANNTGHVENTTTPIHPNTSSLQEALLAAAAVPQYRSPPSYRSRF</sequence>
<keyword evidence="3" id="KW-1185">Reference proteome</keyword>
<organism evidence="2 3">
    <name type="scientific">Rhodocollybia butyracea</name>
    <dbReference type="NCBI Taxonomy" id="206335"/>
    <lineage>
        <taxon>Eukaryota</taxon>
        <taxon>Fungi</taxon>
        <taxon>Dikarya</taxon>
        <taxon>Basidiomycota</taxon>
        <taxon>Agaricomycotina</taxon>
        <taxon>Agaricomycetes</taxon>
        <taxon>Agaricomycetidae</taxon>
        <taxon>Agaricales</taxon>
        <taxon>Marasmiineae</taxon>
        <taxon>Omphalotaceae</taxon>
        <taxon>Rhodocollybia</taxon>
    </lineage>
</organism>
<gene>
    <name evidence="2" type="ORF">BDP27DRAFT_1364031</name>
</gene>
<name>A0A9P5PSM8_9AGAR</name>
<evidence type="ECO:0000256" key="1">
    <source>
        <dbReference type="SAM" id="Phobius"/>
    </source>
</evidence>
<keyword evidence="1" id="KW-1133">Transmembrane helix</keyword>
<evidence type="ECO:0000313" key="2">
    <source>
        <dbReference type="EMBL" id="KAF9068452.1"/>
    </source>
</evidence>
<comment type="caution">
    <text evidence="2">The sequence shown here is derived from an EMBL/GenBank/DDBJ whole genome shotgun (WGS) entry which is preliminary data.</text>
</comment>
<dbReference type="EMBL" id="JADNRY010000060">
    <property type="protein sequence ID" value="KAF9068452.1"/>
    <property type="molecule type" value="Genomic_DNA"/>
</dbReference>
<accession>A0A9P5PSM8</accession>
<proteinExistence type="predicted"/>
<keyword evidence="1" id="KW-0812">Transmembrane</keyword>
<protein>
    <submittedName>
        <fullName evidence="2">Uncharacterized protein</fullName>
    </submittedName>
</protein>
<dbReference type="Proteomes" id="UP000772434">
    <property type="component" value="Unassembled WGS sequence"/>
</dbReference>
<dbReference type="OrthoDB" id="3265734at2759"/>
<reference evidence="2" key="1">
    <citation type="submission" date="2020-11" db="EMBL/GenBank/DDBJ databases">
        <authorList>
            <consortium name="DOE Joint Genome Institute"/>
            <person name="Ahrendt S."/>
            <person name="Riley R."/>
            <person name="Andreopoulos W."/>
            <person name="Labutti K."/>
            <person name="Pangilinan J."/>
            <person name="Ruiz-Duenas F.J."/>
            <person name="Barrasa J.M."/>
            <person name="Sanchez-Garcia M."/>
            <person name="Camarero S."/>
            <person name="Miyauchi S."/>
            <person name="Serrano A."/>
            <person name="Linde D."/>
            <person name="Babiker R."/>
            <person name="Drula E."/>
            <person name="Ayuso-Fernandez I."/>
            <person name="Pacheco R."/>
            <person name="Padilla G."/>
            <person name="Ferreira P."/>
            <person name="Barriuso J."/>
            <person name="Kellner H."/>
            <person name="Castanera R."/>
            <person name="Alfaro M."/>
            <person name="Ramirez L."/>
            <person name="Pisabarro A.G."/>
            <person name="Kuo A."/>
            <person name="Tritt A."/>
            <person name="Lipzen A."/>
            <person name="He G."/>
            <person name="Yan M."/>
            <person name="Ng V."/>
            <person name="Cullen D."/>
            <person name="Martin F."/>
            <person name="Rosso M.-N."/>
            <person name="Henrissat B."/>
            <person name="Hibbett D."/>
            <person name="Martinez A.T."/>
            <person name="Grigoriev I.V."/>
        </authorList>
    </citation>
    <scope>NUCLEOTIDE SEQUENCE</scope>
    <source>
        <strain evidence="2">AH 40177</strain>
    </source>
</reference>
<dbReference type="Gene3D" id="2.60.120.260">
    <property type="entry name" value="Galactose-binding domain-like"/>
    <property type="match status" value="1"/>
</dbReference>
<feature type="transmembrane region" description="Helical" evidence="1">
    <location>
        <begin position="188"/>
        <end position="213"/>
    </location>
</feature>
<dbReference type="AlphaFoldDB" id="A0A9P5PSM8"/>
<keyword evidence="1" id="KW-0472">Membrane</keyword>